<organism evidence="3 4">
    <name type="scientific">Rhodanobacter fulvus Jip2</name>
    <dbReference type="NCBI Taxonomy" id="1163408"/>
    <lineage>
        <taxon>Bacteria</taxon>
        <taxon>Pseudomonadati</taxon>
        <taxon>Pseudomonadota</taxon>
        <taxon>Gammaproteobacteria</taxon>
        <taxon>Lysobacterales</taxon>
        <taxon>Rhodanobacteraceae</taxon>
        <taxon>Rhodanobacter</taxon>
    </lineage>
</organism>
<evidence type="ECO:0000256" key="1">
    <source>
        <dbReference type="SAM" id="Coils"/>
    </source>
</evidence>
<dbReference type="AlphaFoldDB" id="I4VMY2"/>
<feature type="coiled-coil region" evidence="1">
    <location>
        <begin position="111"/>
        <end position="139"/>
    </location>
</feature>
<keyword evidence="1" id="KW-0175">Coiled coil</keyword>
<name>I4VMY2_9GAMM</name>
<feature type="region of interest" description="Disordered" evidence="2">
    <location>
        <begin position="210"/>
        <end position="254"/>
    </location>
</feature>
<comment type="caution">
    <text evidence="3">The sequence shown here is derived from an EMBL/GenBank/DDBJ whole genome shotgun (WGS) entry which is preliminary data.</text>
</comment>
<evidence type="ECO:0000313" key="4">
    <source>
        <dbReference type="Proteomes" id="UP000004210"/>
    </source>
</evidence>
<feature type="compositionally biased region" description="Basic and acidic residues" evidence="2">
    <location>
        <begin position="210"/>
        <end position="252"/>
    </location>
</feature>
<evidence type="ECO:0000313" key="3">
    <source>
        <dbReference type="EMBL" id="EIL88573.1"/>
    </source>
</evidence>
<dbReference type="PATRIC" id="fig|1163408.3.peg.2554"/>
<keyword evidence="4" id="KW-1185">Reference proteome</keyword>
<dbReference type="EMBL" id="AJXU01000051">
    <property type="protein sequence ID" value="EIL88573.1"/>
    <property type="molecule type" value="Genomic_DNA"/>
</dbReference>
<dbReference type="Proteomes" id="UP000004210">
    <property type="component" value="Unassembled WGS sequence"/>
</dbReference>
<proteinExistence type="predicted"/>
<protein>
    <submittedName>
        <fullName evidence="3">Putative phage coiled coil domain-containing protein</fullName>
    </submittedName>
</protein>
<sequence length="382" mass="41737">MNTQNLATLAPEARAAQLLSFDETKAELTALAKSSERITQISNKAGREECHSSLMLLKSRRIDIEKRGKEARDDANKFAKAVIAKEKELIGFIAPEEERLQILRDQWDTAIEAARLEKLEAERLRVEAIQKKIQAIRDVPASLVGKPSVIIAGQLANLKATVLDEAELGADYLTATDALAAAVARVQDLLAAQKEAEAEQAKIKAEREELERVRAENERLQREAAERAAADRAEADRKAQAERDRVAAEEAAARAAEQAEQERLAAIERGKAMEAAAAERDRLAVERREQEAEMQAERERQAAEQRKLDEQAAQLKREREAAAAKAEADRLANLGLREAAEAVVSARSNGGNVDAAIDDLAAALANDEAAVTPARAKRVARA</sequence>
<reference evidence="3 4" key="1">
    <citation type="journal article" date="2012" name="J. Bacteriol.">
        <title>Genome sequences for six rhodanobacter strains, isolated from soils and the terrestrial subsurface, with variable denitrification capabilities.</title>
        <authorList>
            <person name="Kostka J.E."/>
            <person name="Green S.J."/>
            <person name="Rishishwar L."/>
            <person name="Prakash O."/>
            <person name="Katz L.S."/>
            <person name="Marino-Ramirez L."/>
            <person name="Jordan I.K."/>
            <person name="Munk C."/>
            <person name="Ivanova N."/>
            <person name="Mikhailova N."/>
            <person name="Watson D.B."/>
            <person name="Brown S.D."/>
            <person name="Palumbo A.V."/>
            <person name="Brooks S.C."/>
        </authorList>
    </citation>
    <scope>NUCLEOTIDE SEQUENCE [LARGE SCALE GENOMIC DNA]</scope>
    <source>
        <strain evidence="4">Jip2T</strain>
    </source>
</reference>
<feature type="region of interest" description="Disordered" evidence="2">
    <location>
        <begin position="278"/>
        <end position="314"/>
    </location>
</feature>
<gene>
    <name evidence="3" type="ORF">UU9_12518</name>
</gene>
<dbReference type="STRING" id="1163408.UU9_12518"/>
<evidence type="ECO:0000256" key="2">
    <source>
        <dbReference type="SAM" id="MobiDB-lite"/>
    </source>
</evidence>
<accession>I4VMY2</accession>